<dbReference type="Proteomes" id="UP000022447">
    <property type="component" value="Unassembled WGS sequence"/>
</dbReference>
<protein>
    <submittedName>
        <fullName evidence="2">Uncharacterized protein</fullName>
    </submittedName>
</protein>
<evidence type="ECO:0000313" key="2">
    <source>
        <dbReference type="EMBL" id="ETX10578.1"/>
    </source>
</evidence>
<keyword evidence="3" id="KW-1185">Reference proteome</keyword>
<evidence type="ECO:0000313" key="3">
    <source>
        <dbReference type="Proteomes" id="UP000022447"/>
    </source>
</evidence>
<accession>X7E5Y8</accession>
<organism evidence="2 3">
    <name type="scientific">Roseivivax halodurans JCM 10272</name>
    <dbReference type="NCBI Taxonomy" id="1449350"/>
    <lineage>
        <taxon>Bacteria</taxon>
        <taxon>Pseudomonadati</taxon>
        <taxon>Pseudomonadota</taxon>
        <taxon>Alphaproteobacteria</taxon>
        <taxon>Rhodobacterales</taxon>
        <taxon>Roseobacteraceae</taxon>
        <taxon>Roseivivax</taxon>
    </lineage>
</organism>
<dbReference type="EMBL" id="JALZ01000085">
    <property type="protein sequence ID" value="ETX10578.1"/>
    <property type="molecule type" value="Genomic_DNA"/>
</dbReference>
<feature type="region of interest" description="Disordered" evidence="1">
    <location>
        <begin position="29"/>
        <end position="52"/>
    </location>
</feature>
<comment type="caution">
    <text evidence="2">The sequence shown here is derived from an EMBL/GenBank/DDBJ whole genome shotgun (WGS) entry which is preliminary data.</text>
</comment>
<proteinExistence type="predicted"/>
<sequence length="52" mass="6276">MPERHPNDYARTEFSDMVEAQALSLSDRLWQAGNREQGREQQWARQEQERDQ</sequence>
<evidence type="ECO:0000256" key="1">
    <source>
        <dbReference type="SAM" id="MobiDB-lite"/>
    </source>
</evidence>
<dbReference type="AlphaFoldDB" id="X7E5Y8"/>
<name>X7E5Y8_9RHOB</name>
<gene>
    <name evidence="2" type="ORF">OCH239_21410</name>
</gene>
<reference evidence="2 3" key="1">
    <citation type="submission" date="2014-01" db="EMBL/GenBank/DDBJ databases">
        <title>Roseivivax halodurans JCM 10272 Genome Sequencing.</title>
        <authorList>
            <person name="Lai Q."/>
            <person name="Li G."/>
            <person name="Shao Z."/>
        </authorList>
    </citation>
    <scope>NUCLEOTIDE SEQUENCE [LARGE SCALE GENOMIC DNA]</scope>
    <source>
        <strain evidence="2 3">JCM 10272</strain>
    </source>
</reference>